<feature type="compositionally biased region" description="Basic and acidic residues" evidence="2">
    <location>
        <begin position="633"/>
        <end position="665"/>
    </location>
</feature>
<dbReference type="AlphaFoldDB" id="A0AAN6WZ18"/>
<sequence length="808" mass="92423">MYHICSAERPQCNECSRRAINCEYDTGGDETPGRALKRKFADLENQATIYEKVYSILGSRTQQEADAVLRRIRSGEDPESIIRHVQHGDLLLQLRVVPESRYRYEFPFRITLPKRLRITENPYLSSLIYEWETRYPPDPPQHLRQPSALPSGPERAARVPTPTATSASVSESTTTHSRLRDEPGPGPYVKPYHAAEVYDNLLDSCEPSRWTTVSSDNNVLRSLLRAYFLHEYQWFTAFQKDLFLSDMIATNRRNFCSPLLVNAVLAFACHCHRGIPNRVEFWNPHTLGYQFLTEAKRLWELEYGASAPRLTTIQAALILNVVYNLNAMVALGWKYTEEAIRMARKINLFKKPANWETMDPRLRAGRDFTAWALFSWQSHCTYHLGRVPLLHAPPEMPLPEDASGSWYGEIWLKYPLEDTLYRSYCGDLLKAKTEFRIILNEISFTCFGGTDLQVMPPRDKVARLYSRLQAWYANLPNSLLPKNIVFTGQMKLHMHYHHVIITMLRPLLDAPAPSTSLVRTSDSDSTTNQAPRNRLAISNILNSDHDIPSPSPPPEPALRPPIQPIITEARVYYETLLRLYYLRHGFEGLDAFIMMSLLTISFITMDEIKSARHSPSPFERPAESIRSSLVSTSDDHDQAAHEAMDQDQTPRQRHEDQHRDDGDNHLDSLRSTLVLCAKGLYEQGRNYYLAQTMFKLVRNGMENEEIELLRGYATLPEDLEKESGDSSSKSEAMREKLAHRLWPQPKTSANRDVARQAGSGAGVVTAEAEQDEDGEENTQVLDVLLREYGDLRIEDSVEQQTRSHICNS</sequence>
<evidence type="ECO:0000259" key="3">
    <source>
        <dbReference type="Pfam" id="PF04082"/>
    </source>
</evidence>
<dbReference type="GO" id="GO:0006351">
    <property type="term" value="P:DNA-templated transcription"/>
    <property type="evidence" value="ECO:0007669"/>
    <property type="project" value="InterPro"/>
</dbReference>
<proteinExistence type="predicted"/>
<keyword evidence="5" id="KW-1185">Reference proteome</keyword>
<evidence type="ECO:0000313" key="4">
    <source>
        <dbReference type="EMBL" id="KAK4188607.1"/>
    </source>
</evidence>
<dbReference type="PANTHER" id="PTHR47256:SF1">
    <property type="entry name" value="ZN(II)2CYS6 TRANSCRIPTION FACTOR (EUROFUNG)"/>
    <property type="match status" value="1"/>
</dbReference>
<dbReference type="InterPro" id="IPR053187">
    <property type="entry name" value="Notoamide_regulator"/>
</dbReference>
<feature type="compositionally biased region" description="Pro residues" evidence="2">
    <location>
        <begin position="549"/>
        <end position="561"/>
    </location>
</feature>
<comment type="caution">
    <text evidence="4">The sequence shown here is derived from an EMBL/GenBank/DDBJ whole genome shotgun (WGS) entry which is preliminary data.</text>
</comment>
<dbReference type="GO" id="GO:0008270">
    <property type="term" value="F:zinc ion binding"/>
    <property type="evidence" value="ECO:0007669"/>
    <property type="project" value="InterPro"/>
</dbReference>
<dbReference type="InterPro" id="IPR036864">
    <property type="entry name" value="Zn2-C6_fun-type_DNA-bd_sf"/>
</dbReference>
<feature type="compositionally biased region" description="Low complexity" evidence="2">
    <location>
        <begin position="159"/>
        <end position="175"/>
    </location>
</feature>
<keyword evidence="1" id="KW-0539">Nucleus</keyword>
<gene>
    <name evidence="4" type="ORF">QBC35DRAFT_495907</name>
</gene>
<accession>A0AAN6WZ18</accession>
<evidence type="ECO:0000313" key="5">
    <source>
        <dbReference type="Proteomes" id="UP001302126"/>
    </source>
</evidence>
<dbReference type="GO" id="GO:0003677">
    <property type="term" value="F:DNA binding"/>
    <property type="evidence" value="ECO:0007669"/>
    <property type="project" value="InterPro"/>
</dbReference>
<name>A0AAN6WZ18_9PEZI</name>
<feature type="domain" description="Xylanolytic transcriptional activator regulatory" evidence="3">
    <location>
        <begin position="225"/>
        <end position="407"/>
    </location>
</feature>
<evidence type="ECO:0000256" key="2">
    <source>
        <dbReference type="SAM" id="MobiDB-lite"/>
    </source>
</evidence>
<dbReference type="InterPro" id="IPR007219">
    <property type="entry name" value="XnlR_reg_dom"/>
</dbReference>
<dbReference type="Proteomes" id="UP001302126">
    <property type="component" value="Unassembled WGS sequence"/>
</dbReference>
<dbReference type="GO" id="GO:0000981">
    <property type="term" value="F:DNA-binding transcription factor activity, RNA polymerase II-specific"/>
    <property type="evidence" value="ECO:0007669"/>
    <property type="project" value="InterPro"/>
</dbReference>
<dbReference type="EMBL" id="MU864386">
    <property type="protein sequence ID" value="KAK4188607.1"/>
    <property type="molecule type" value="Genomic_DNA"/>
</dbReference>
<reference evidence="4" key="1">
    <citation type="journal article" date="2023" name="Mol. Phylogenet. Evol.">
        <title>Genome-scale phylogeny and comparative genomics of the fungal order Sordariales.</title>
        <authorList>
            <person name="Hensen N."/>
            <person name="Bonometti L."/>
            <person name="Westerberg I."/>
            <person name="Brannstrom I.O."/>
            <person name="Guillou S."/>
            <person name="Cros-Aarteil S."/>
            <person name="Calhoun S."/>
            <person name="Haridas S."/>
            <person name="Kuo A."/>
            <person name="Mondo S."/>
            <person name="Pangilinan J."/>
            <person name="Riley R."/>
            <person name="LaButti K."/>
            <person name="Andreopoulos B."/>
            <person name="Lipzen A."/>
            <person name="Chen C."/>
            <person name="Yan M."/>
            <person name="Daum C."/>
            <person name="Ng V."/>
            <person name="Clum A."/>
            <person name="Steindorff A."/>
            <person name="Ohm R.A."/>
            <person name="Martin F."/>
            <person name="Silar P."/>
            <person name="Natvig D.O."/>
            <person name="Lalanne C."/>
            <person name="Gautier V."/>
            <person name="Ament-Velasquez S.L."/>
            <person name="Kruys A."/>
            <person name="Hutchinson M.I."/>
            <person name="Powell A.J."/>
            <person name="Barry K."/>
            <person name="Miller A.N."/>
            <person name="Grigoriev I.V."/>
            <person name="Debuchy R."/>
            <person name="Gladieux P."/>
            <person name="Hiltunen Thoren M."/>
            <person name="Johannesson H."/>
        </authorList>
    </citation>
    <scope>NUCLEOTIDE SEQUENCE</scope>
    <source>
        <strain evidence="4">PSN309</strain>
    </source>
</reference>
<dbReference type="CDD" id="cd12148">
    <property type="entry name" value="fungal_TF_MHR"/>
    <property type="match status" value="1"/>
</dbReference>
<dbReference type="Gene3D" id="4.10.240.10">
    <property type="entry name" value="Zn(2)-C6 fungal-type DNA-binding domain"/>
    <property type="match status" value="1"/>
</dbReference>
<dbReference type="PANTHER" id="PTHR47256">
    <property type="entry name" value="ZN(II)2CYS6 TRANSCRIPTION FACTOR (EUROFUNG)-RELATED"/>
    <property type="match status" value="1"/>
</dbReference>
<feature type="region of interest" description="Disordered" evidence="2">
    <location>
        <begin position="542"/>
        <end position="561"/>
    </location>
</feature>
<reference evidence="4" key="2">
    <citation type="submission" date="2023-05" db="EMBL/GenBank/DDBJ databases">
        <authorList>
            <consortium name="Lawrence Berkeley National Laboratory"/>
            <person name="Steindorff A."/>
            <person name="Hensen N."/>
            <person name="Bonometti L."/>
            <person name="Westerberg I."/>
            <person name="Brannstrom I.O."/>
            <person name="Guillou S."/>
            <person name="Cros-Aarteil S."/>
            <person name="Calhoun S."/>
            <person name="Haridas S."/>
            <person name="Kuo A."/>
            <person name="Mondo S."/>
            <person name="Pangilinan J."/>
            <person name="Riley R."/>
            <person name="Labutti K."/>
            <person name="Andreopoulos B."/>
            <person name="Lipzen A."/>
            <person name="Chen C."/>
            <person name="Yanf M."/>
            <person name="Daum C."/>
            <person name="Ng V."/>
            <person name="Clum A."/>
            <person name="Ohm R."/>
            <person name="Martin F."/>
            <person name="Silar P."/>
            <person name="Natvig D."/>
            <person name="Lalanne C."/>
            <person name="Gautier V."/>
            <person name="Ament-Velasquez S.L."/>
            <person name="Kruys A."/>
            <person name="Hutchinson M.I."/>
            <person name="Powell A.J."/>
            <person name="Barry K."/>
            <person name="Miller A.N."/>
            <person name="Grigoriev I.V."/>
            <person name="Debuchy R."/>
            <person name="Gladieux P."/>
            <person name="Thoren M.H."/>
            <person name="Johannesson H."/>
        </authorList>
    </citation>
    <scope>NUCLEOTIDE SEQUENCE</scope>
    <source>
        <strain evidence="4">PSN309</strain>
    </source>
</reference>
<feature type="region of interest" description="Disordered" evidence="2">
    <location>
        <begin position="139"/>
        <end position="186"/>
    </location>
</feature>
<feature type="region of interest" description="Disordered" evidence="2">
    <location>
        <begin position="756"/>
        <end position="778"/>
    </location>
</feature>
<protein>
    <recommendedName>
        <fullName evidence="3">Xylanolytic transcriptional activator regulatory domain-containing protein</fullName>
    </recommendedName>
</protein>
<dbReference type="Pfam" id="PF04082">
    <property type="entry name" value="Fungal_trans"/>
    <property type="match status" value="1"/>
</dbReference>
<feature type="region of interest" description="Disordered" evidence="2">
    <location>
        <begin position="612"/>
        <end position="665"/>
    </location>
</feature>
<organism evidence="4 5">
    <name type="scientific">Podospora australis</name>
    <dbReference type="NCBI Taxonomy" id="1536484"/>
    <lineage>
        <taxon>Eukaryota</taxon>
        <taxon>Fungi</taxon>
        <taxon>Dikarya</taxon>
        <taxon>Ascomycota</taxon>
        <taxon>Pezizomycotina</taxon>
        <taxon>Sordariomycetes</taxon>
        <taxon>Sordariomycetidae</taxon>
        <taxon>Sordariales</taxon>
        <taxon>Podosporaceae</taxon>
        <taxon>Podospora</taxon>
    </lineage>
</organism>
<evidence type="ECO:0000256" key="1">
    <source>
        <dbReference type="ARBA" id="ARBA00023242"/>
    </source>
</evidence>